<gene>
    <name evidence="10" type="primary">kinA</name>
    <name evidence="10" type="ORF">AAX29_01467</name>
</gene>
<keyword evidence="8" id="KW-0812">Transmembrane</keyword>
<dbReference type="Gene3D" id="3.30.565.10">
    <property type="entry name" value="Histidine kinase-like ATPase, C-terminal domain"/>
    <property type="match status" value="1"/>
</dbReference>
<dbReference type="STRING" id="544718.AAX25_01158"/>
<evidence type="ECO:0000256" key="1">
    <source>
        <dbReference type="ARBA" id="ARBA00000085"/>
    </source>
</evidence>
<dbReference type="InterPro" id="IPR003594">
    <property type="entry name" value="HATPase_dom"/>
</dbReference>
<dbReference type="GO" id="GO:0004673">
    <property type="term" value="F:protein histidine kinase activity"/>
    <property type="evidence" value="ECO:0007669"/>
    <property type="project" value="UniProtKB-EC"/>
</dbReference>
<dbReference type="SUPFAM" id="SSF55874">
    <property type="entry name" value="ATPase domain of HSP90 chaperone/DNA topoisomerase II/histidine kinase"/>
    <property type="match status" value="1"/>
</dbReference>
<dbReference type="PANTHER" id="PTHR43065:SF46">
    <property type="entry name" value="C4-DICARBOXYLATE TRANSPORT SENSOR PROTEIN DCTB"/>
    <property type="match status" value="1"/>
</dbReference>
<keyword evidence="5 10" id="KW-0418">Kinase</keyword>
<dbReference type="OrthoDB" id="5351074at2"/>
<evidence type="ECO:0000313" key="11">
    <source>
        <dbReference type="Proteomes" id="UP000093281"/>
    </source>
</evidence>
<feature type="transmembrane region" description="Helical" evidence="8">
    <location>
        <begin position="153"/>
        <end position="178"/>
    </location>
</feature>
<keyword evidence="3 10" id="KW-0808">Transferase</keyword>
<dbReference type="PANTHER" id="PTHR43065">
    <property type="entry name" value="SENSOR HISTIDINE KINASE"/>
    <property type="match status" value="1"/>
</dbReference>
<keyword evidence="6" id="KW-0067">ATP-binding</keyword>
<evidence type="ECO:0000313" key="10">
    <source>
        <dbReference type="EMBL" id="OCL98957.1"/>
    </source>
</evidence>
<evidence type="ECO:0000259" key="9">
    <source>
        <dbReference type="PROSITE" id="PS50109"/>
    </source>
</evidence>
<dbReference type="RefSeq" id="WP_066186644.1">
    <property type="nucleotide sequence ID" value="NZ_LCUJ01000004.1"/>
</dbReference>
<evidence type="ECO:0000256" key="2">
    <source>
        <dbReference type="ARBA" id="ARBA00012438"/>
    </source>
</evidence>
<feature type="transmembrane region" description="Helical" evidence="8">
    <location>
        <begin position="26"/>
        <end position="46"/>
    </location>
</feature>
<comment type="catalytic activity">
    <reaction evidence="1">
        <text>ATP + protein L-histidine = ADP + protein N-phospho-L-histidine.</text>
        <dbReference type="EC" id="2.7.13.3"/>
    </reaction>
</comment>
<dbReference type="Gene3D" id="1.10.287.130">
    <property type="match status" value="1"/>
</dbReference>
<protein>
    <recommendedName>
        <fullName evidence="2">histidine kinase</fullName>
        <ecNumber evidence="2">2.7.13.3</ecNumber>
    </recommendedName>
</protein>
<evidence type="ECO:0000256" key="5">
    <source>
        <dbReference type="ARBA" id="ARBA00022777"/>
    </source>
</evidence>
<evidence type="ECO:0000256" key="3">
    <source>
        <dbReference type="ARBA" id="ARBA00022679"/>
    </source>
</evidence>
<dbReference type="Pfam" id="PF02518">
    <property type="entry name" value="HATPase_c"/>
    <property type="match status" value="1"/>
</dbReference>
<keyword evidence="8" id="KW-0472">Membrane</keyword>
<feature type="transmembrane region" description="Helical" evidence="8">
    <location>
        <begin position="128"/>
        <end position="147"/>
    </location>
</feature>
<dbReference type="InterPro" id="IPR004358">
    <property type="entry name" value="Sig_transdc_His_kin-like_C"/>
</dbReference>
<keyword evidence="8" id="KW-1133">Transmembrane helix</keyword>
<organism evidence="10 11">
    <name type="scientific">Aliarcobacter thereius</name>
    <dbReference type="NCBI Taxonomy" id="544718"/>
    <lineage>
        <taxon>Bacteria</taxon>
        <taxon>Pseudomonadati</taxon>
        <taxon>Campylobacterota</taxon>
        <taxon>Epsilonproteobacteria</taxon>
        <taxon>Campylobacterales</taxon>
        <taxon>Arcobacteraceae</taxon>
        <taxon>Aliarcobacter</taxon>
    </lineage>
</organism>
<keyword evidence="4" id="KW-0547">Nucleotide-binding</keyword>
<reference evidence="11" key="1">
    <citation type="submission" date="2015-05" db="EMBL/GenBank/DDBJ databases">
        <authorList>
            <person name="Rovetto F."/>
            <person name="Cocolin L."/>
            <person name="Illeghems K."/>
            <person name="Van Nieuwerburgh F."/>
            <person name="Houf K."/>
        </authorList>
    </citation>
    <scope>NUCLEOTIDE SEQUENCE [LARGE SCALE GENOMIC DNA]</scope>
    <source>
        <strain evidence="11">DU22</strain>
    </source>
</reference>
<sequence>MKKIWKNLITSNYAFIGNSNNQRRGIILNITLLIMIILFLPLSIYNFFNRDIVTYAIIEFLTSILLICIIFYIRYSKNLTIASNIVAAIVILNITSYIYTENGQNNSFIWISSFIAFIFYLKGLKKGLFISFVFAICLFLFMFSLILNSDSYFNIVSFINVGTSFFVFLGILFFYHYLLDVAEKKLLKLNKNLSKRVKIELEKKEKQNILLIQKSKLEDLGETFAMLTHQWQQPLSIIFLETNILLDKLENSENIPNENKKDIEIILNNISNKTKFMFETLNDFNSFLSPYSQENTFSPYSSIKKMCSFIKPSFIIKNINIIFSQESNKNSLVFGKENEFKQVILNILTNAAQSIEEKQKNNKDFIGNIFIDIKKEENILIISIKDNGIGVLIDNYFEPYITSKKDGTGIGLYLGKLIINKMNGKIDLKNHENGCEVVIELSIVYNHQ</sequence>
<dbReference type="GO" id="GO:0000160">
    <property type="term" value="P:phosphorelay signal transduction system"/>
    <property type="evidence" value="ECO:0007669"/>
    <property type="project" value="UniProtKB-KW"/>
</dbReference>
<feature type="domain" description="Histidine kinase" evidence="9">
    <location>
        <begin position="226"/>
        <end position="445"/>
    </location>
</feature>
<feature type="transmembrane region" description="Helical" evidence="8">
    <location>
        <begin position="52"/>
        <end position="72"/>
    </location>
</feature>
<dbReference type="PRINTS" id="PR00344">
    <property type="entry name" value="BCTRLSENSOR"/>
</dbReference>
<feature type="transmembrane region" description="Helical" evidence="8">
    <location>
        <begin position="79"/>
        <end position="99"/>
    </location>
</feature>
<dbReference type="EC" id="2.7.13.3" evidence="2"/>
<keyword evidence="7" id="KW-0902">Two-component regulatory system</keyword>
<dbReference type="AlphaFoldDB" id="A0A1C0B6L3"/>
<evidence type="ECO:0000256" key="7">
    <source>
        <dbReference type="ARBA" id="ARBA00023012"/>
    </source>
</evidence>
<dbReference type="PROSITE" id="PS50109">
    <property type="entry name" value="HIS_KIN"/>
    <property type="match status" value="1"/>
</dbReference>
<accession>A0A1C0B6L3</accession>
<dbReference type="InterPro" id="IPR036890">
    <property type="entry name" value="HATPase_C_sf"/>
</dbReference>
<name>A0A1C0B6L3_9BACT</name>
<dbReference type="GO" id="GO:0005524">
    <property type="term" value="F:ATP binding"/>
    <property type="evidence" value="ECO:0007669"/>
    <property type="project" value="UniProtKB-KW"/>
</dbReference>
<dbReference type="Pfam" id="PF20966">
    <property type="entry name" value="MASE6"/>
    <property type="match status" value="1"/>
</dbReference>
<evidence type="ECO:0000256" key="6">
    <source>
        <dbReference type="ARBA" id="ARBA00022840"/>
    </source>
</evidence>
<comment type="caution">
    <text evidence="10">The sequence shown here is derived from an EMBL/GenBank/DDBJ whole genome shotgun (WGS) entry which is preliminary data.</text>
</comment>
<dbReference type="EMBL" id="LCUJ01000004">
    <property type="protein sequence ID" value="OCL98957.1"/>
    <property type="molecule type" value="Genomic_DNA"/>
</dbReference>
<dbReference type="SMART" id="SM00387">
    <property type="entry name" value="HATPase_c"/>
    <property type="match status" value="1"/>
</dbReference>
<dbReference type="InterPro" id="IPR048435">
    <property type="entry name" value="MASE6"/>
</dbReference>
<evidence type="ECO:0000256" key="8">
    <source>
        <dbReference type="SAM" id="Phobius"/>
    </source>
</evidence>
<dbReference type="InterPro" id="IPR005467">
    <property type="entry name" value="His_kinase_dom"/>
</dbReference>
<proteinExistence type="predicted"/>
<evidence type="ECO:0000256" key="4">
    <source>
        <dbReference type="ARBA" id="ARBA00022741"/>
    </source>
</evidence>
<dbReference type="Proteomes" id="UP000093281">
    <property type="component" value="Unassembled WGS sequence"/>
</dbReference>